<feature type="transmembrane region" description="Helical" evidence="9">
    <location>
        <begin position="437"/>
        <end position="454"/>
    </location>
</feature>
<organism evidence="11 12">
    <name type="scientific">Nocardia mexicana</name>
    <dbReference type="NCBI Taxonomy" id="279262"/>
    <lineage>
        <taxon>Bacteria</taxon>
        <taxon>Bacillati</taxon>
        <taxon>Actinomycetota</taxon>
        <taxon>Actinomycetes</taxon>
        <taxon>Mycobacteriales</taxon>
        <taxon>Nocardiaceae</taxon>
        <taxon>Nocardia</taxon>
    </lineage>
</organism>
<keyword evidence="12" id="KW-1185">Reference proteome</keyword>
<gene>
    <name evidence="11" type="ORF">DFR68_107514</name>
</gene>
<comment type="subcellular location">
    <subcellularLocation>
        <location evidence="2">Vacuole membrane</location>
        <topology evidence="2">Multi-pass membrane protein</topology>
    </subcellularLocation>
</comment>
<evidence type="ECO:0000256" key="2">
    <source>
        <dbReference type="ARBA" id="ARBA00004128"/>
    </source>
</evidence>
<feature type="transmembrane region" description="Helical" evidence="9">
    <location>
        <begin position="360"/>
        <end position="384"/>
    </location>
</feature>
<dbReference type="InterPro" id="IPR007484">
    <property type="entry name" value="Peptidase_M28"/>
</dbReference>
<dbReference type="GO" id="GO:0005774">
    <property type="term" value="C:vacuolar membrane"/>
    <property type="evidence" value="ECO:0007669"/>
    <property type="project" value="UniProtKB-SubCell"/>
</dbReference>
<dbReference type="InterPro" id="IPR045175">
    <property type="entry name" value="M28_fam"/>
</dbReference>
<dbReference type="AlphaFoldDB" id="A0A370H5Q6"/>
<feature type="transmembrane region" description="Helical" evidence="9">
    <location>
        <begin position="542"/>
        <end position="562"/>
    </location>
</feature>
<proteinExistence type="inferred from homology"/>
<evidence type="ECO:0000256" key="4">
    <source>
        <dbReference type="ARBA" id="ARBA00017435"/>
    </source>
</evidence>
<dbReference type="PANTHER" id="PTHR12147">
    <property type="entry name" value="METALLOPEPTIDASE M28 FAMILY MEMBER"/>
    <property type="match status" value="1"/>
</dbReference>
<comment type="caution">
    <text evidence="11">The sequence shown here is derived from an EMBL/GenBank/DDBJ whole genome shotgun (WGS) entry which is preliminary data.</text>
</comment>
<evidence type="ECO:0000256" key="1">
    <source>
        <dbReference type="ARBA" id="ARBA00003273"/>
    </source>
</evidence>
<evidence type="ECO:0000313" key="11">
    <source>
        <dbReference type="EMBL" id="RDI49386.1"/>
    </source>
</evidence>
<name>A0A370H5Q6_9NOCA</name>
<keyword evidence="9" id="KW-0812">Transmembrane</keyword>
<evidence type="ECO:0000313" key="12">
    <source>
        <dbReference type="Proteomes" id="UP000255355"/>
    </source>
</evidence>
<evidence type="ECO:0000256" key="8">
    <source>
        <dbReference type="ARBA" id="ARBA00031512"/>
    </source>
</evidence>
<accession>A0A370H5Q6</accession>
<comment type="function">
    <text evidence="1">May be involved in vacuolar sorting and osmoregulation.</text>
</comment>
<dbReference type="GO" id="GO:0008235">
    <property type="term" value="F:metalloexopeptidase activity"/>
    <property type="evidence" value="ECO:0007669"/>
    <property type="project" value="InterPro"/>
</dbReference>
<keyword evidence="5" id="KW-0926">Vacuole</keyword>
<keyword evidence="6 9" id="KW-1133">Transmembrane helix</keyword>
<feature type="transmembrane region" description="Helical" evidence="9">
    <location>
        <begin position="322"/>
        <end position="348"/>
    </location>
</feature>
<feature type="transmembrane region" description="Helical" evidence="9">
    <location>
        <begin position="486"/>
        <end position="506"/>
    </location>
</feature>
<feature type="transmembrane region" description="Helical" evidence="9">
    <location>
        <begin position="460"/>
        <end position="479"/>
    </location>
</feature>
<keyword evidence="7" id="KW-0325">Glycoprotein</keyword>
<evidence type="ECO:0000256" key="3">
    <source>
        <dbReference type="ARBA" id="ARBA00010918"/>
    </source>
</evidence>
<comment type="similarity">
    <text evidence="3">Belongs to the peptidase M28 family.</text>
</comment>
<dbReference type="Gene3D" id="3.40.630.10">
    <property type="entry name" value="Zn peptidases"/>
    <property type="match status" value="1"/>
</dbReference>
<dbReference type="OrthoDB" id="9778250at2"/>
<evidence type="ECO:0000256" key="5">
    <source>
        <dbReference type="ARBA" id="ARBA00022554"/>
    </source>
</evidence>
<feature type="transmembrane region" description="Helical" evidence="9">
    <location>
        <begin position="512"/>
        <end position="530"/>
    </location>
</feature>
<evidence type="ECO:0000259" key="10">
    <source>
        <dbReference type="Pfam" id="PF04389"/>
    </source>
</evidence>
<feature type="transmembrane region" description="Helical" evidence="9">
    <location>
        <begin position="406"/>
        <end position="425"/>
    </location>
</feature>
<dbReference type="EMBL" id="QQAZ01000007">
    <property type="protein sequence ID" value="RDI49386.1"/>
    <property type="molecule type" value="Genomic_DNA"/>
</dbReference>
<dbReference type="PANTHER" id="PTHR12147:SF58">
    <property type="entry name" value="VACUOLAR MEMBRANE PROTEASE"/>
    <property type="match status" value="1"/>
</dbReference>
<dbReference type="STRING" id="1210089.GCA_001613165_08076"/>
<keyword evidence="9" id="KW-0472">Membrane</keyword>
<protein>
    <recommendedName>
        <fullName evidence="4">Vacuolar membrane protease</fullName>
    </recommendedName>
    <alternativeName>
        <fullName evidence="8">FXNA-related family protease 1</fullName>
    </alternativeName>
</protein>
<evidence type="ECO:0000256" key="7">
    <source>
        <dbReference type="ARBA" id="ARBA00023180"/>
    </source>
</evidence>
<evidence type="ECO:0000256" key="9">
    <source>
        <dbReference type="SAM" id="Phobius"/>
    </source>
</evidence>
<reference evidence="11 12" key="1">
    <citation type="submission" date="2018-07" db="EMBL/GenBank/DDBJ databases">
        <title>Genomic Encyclopedia of Type Strains, Phase IV (KMG-IV): sequencing the most valuable type-strain genomes for metagenomic binning, comparative biology and taxonomic classification.</title>
        <authorList>
            <person name="Goeker M."/>
        </authorList>
    </citation>
    <scope>NUCLEOTIDE SEQUENCE [LARGE SCALE GENOMIC DNA]</scope>
    <source>
        <strain evidence="11 12">DSM 44952</strain>
    </source>
</reference>
<dbReference type="Proteomes" id="UP000255355">
    <property type="component" value="Unassembled WGS sequence"/>
</dbReference>
<feature type="domain" description="Peptidase M28" evidence="10">
    <location>
        <begin position="109"/>
        <end position="297"/>
    </location>
</feature>
<dbReference type="Pfam" id="PF04389">
    <property type="entry name" value="Peptidase_M28"/>
    <property type="match status" value="1"/>
</dbReference>
<evidence type="ECO:0000256" key="6">
    <source>
        <dbReference type="ARBA" id="ARBA00022989"/>
    </source>
</evidence>
<dbReference type="SUPFAM" id="SSF53187">
    <property type="entry name" value="Zn-dependent exopeptidases"/>
    <property type="match status" value="1"/>
</dbReference>
<dbReference type="GO" id="GO:0006508">
    <property type="term" value="P:proteolysis"/>
    <property type="evidence" value="ECO:0007669"/>
    <property type="project" value="InterPro"/>
</dbReference>
<dbReference type="RefSeq" id="WP_084520493.1">
    <property type="nucleotide sequence ID" value="NZ_QQAZ01000007.1"/>
</dbReference>
<sequence>MRVGRRVSGVLAFVVLLAVVVGTAWEQQPHGYRGGAAPAEVFSAERAFRTVEAIAARPHPVGTAEHDRVRDHLVDRLRNLGLDTEIQSGIGRYPAGLVRDVVGMARVDNIVARLPGTDPTGTVYLTAHYDSVPPAPGANDDGVGVAAVLESVRALREARTELRNDVVVLLTDAEEVGLLGAEAFVSGGRADPRGGVVVNHEARGAGGPVTLWRITRPDGGLVREVADIPFPNTDSMSTSLADGQTSSNTDFTAFDPAGLRTLDWAYAGRNAYYHNPFDDPAHVSLATLQQMGDNTLAQARAFGNQDLTAADDGNRAYFSLPFGVLIVLPLWVIIVLAVATLIGAGWVVRQVRRNGEASIRGVLGSAATALVAVPLAMAATYGLWEALRAIRPEYRPLFVDPYRPEFYYAAILVLCVAVLTAWYALARRLFGPTAPAAGLLCCVAVLGGAVTAIAPAAAEILVVPGFAAVVGISLTFAVPDAWRLPVLTVFLIPAAVFLGGLAWSGLQAGITGAPFLVAPAVVLFGGLLLLTLTHAWPRRRTALIPAAAVTLTVALAAAGLAVDRFDDRHPLMSQLAYALDADSNAAQWVSQQDPDHWTRGFVRTNTLPDPFANLYPDAVAGGPAPTATLSAPVAEILSDTTNSGHRTVHLRLRSTRGAMALALRYDTPIHTLRVAGRELSPVPHKGFRLEAPPAEGIDVQLTAPAGPLPLRVVDYTWLPDSGLADPPADIYYRQDSTAAVFTTVKGL</sequence>